<dbReference type="Proteomes" id="UP001234178">
    <property type="component" value="Unassembled WGS sequence"/>
</dbReference>
<organism evidence="1 2">
    <name type="scientific">Daphnia magna</name>
    <dbReference type="NCBI Taxonomy" id="35525"/>
    <lineage>
        <taxon>Eukaryota</taxon>
        <taxon>Metazoa</taxon>
        <taxon>Ecdysozoa</taxon>
        <taxon>Arthropoda</taxon>
        <taxon>Crustacea</taxon>
        <taxon>Branchiopoda</taxon>
        <taxon>Diplostraca</taxon>
        <taxon>Cladocera</taxon>
        <taxon>Anomopoda</taxon>
        <taxon>Daphniidae</taxon>
        <taxon>Daphnia</taxon>
    </lineage>
</organism>
<proteinExistence type="predicted"/>
<name>A0ABQ9Z744_9CRUS</name>
<comment type="caution">
    <text evidence="1">The sequence shown here is derived from an EMBL/GenBank/DDBJ whole genome shotgun (WGS) entry which is preliminary data.</text>
</comment>
<keyword evidence="2" id="KW-1185">Reference proteome</keyword>
<sequence length="154" mass="17759">MQVFSVAVSLNHLPRFHLIYSDGACVKGSMIIELERLDYRRHLLLLSVKLCITKSRYGCRLLGVQQREKWARILSMLDSLYPPPLSSENTTTRSYNQRKKNCAAAKTAKATIESLWSFGATLCRVGVNCIEIIQQMRARRRPVYIYHLANDKRQ</sequence>
<evidence type="ECO:0000313" key="2">
    <source>
        <dbReference type="Proteomes" id="UP001234178"/>
    </source>
</evidence>
<gene>
    <name evidence="1" type="ORF">OUZ56_013850</name>
</gene>
<accession>A0ABQ9Z744</accession>
<protein>
    <submittedName>
        <fullName evidence="1">Uncharacterized protein</fullName>
    </submittedName>
</protein>
<dbReference type="EMBL" id="JAOYFB010000002">
    <property type="protein sequence ID" value="KAK4008717.1"/>
    <property type="molecule type" value="Genomic_DNA"/>
</dbReference>
<reference evidence="1 2" key="1">
    <citation type="journal article" date="2023" name="Nucleic Acids Res.">
        <title>The hologenome of Daphnia magna reveals possible DNA methylation and microbiome-mediated evolution of the host genome.</title>
        <authorList>
            <person name="Chaturvedi A."/>
            <person name="Li X."/>
            <person name="Dhandapani V."/>
            <person name="Marshall H."/>
            <person name="Kissane S."/>
            <person name="Cuenca-Cambronero M."/>
            <person name="Asole G."/>
            <person name="Calvet F."/>
            <person name="Ruiz-Romero M."/>
            <person name="Marangio P."/>
            <person name="Guigo R."/>
            <person name="Rago D."/>
            <person name="Mirbahai L."/>
            <person name="Eastwood N."/>
            <person name="Colbourne J.K."/>
            <person name="Zhou J."/>
            <person name="Mallon E."/>
            <person name="Orsini L."/>
        </authorList>
    </citation>
    <scope>NUCLEOTIDE SEQUENCE [LARGE SCALE GENOMIC DNA]</scope>
    <source>
        <strain evidence="1">LRV0_1</strain>
    </source>
</reference>
<evidence type="ECO:0000313" key="1">
    <source>
        <dbReference type="EMBL" id="KAK4008717.1"/>
    </source>
</evidence>